<reference evidence="2" key="1">
    <citation type="journal article" date="2017" name="Gigascience">
        <title>The genome draft of coconut (Cocos nucifera).</title>
        <authorList>
            <person name="Xiao Y."/>
            <person name="Xu P."/>
            <person name="Fan H."/>
            <person name="Baudouin L."/>
            <person name="Xia W."/>
            <person name="Bocs S."/>
            <person name="Xu J."/>
            <person name="Li Q."/>
            <person name="Guo A."/>
            <person name="Zhou L."/>
            <person name="Li J."/>
            <person name="Wu Y."/>
            <person name="Ma Z."/>
            <person name="Armero A."/>
            <person name="Issali A.E."/>
            <person name="Liu N."/>
            <person name="Peng M."/>
            <person name="Yang Y."/>
        </authorList>
    </citation>
    <scope>NUCLEOTIDE SEQUENCE</scope>
    <source>
        <tissue evidence="2">Spear leaf of Hainan Tall coconut</tissue>
    </source>
</reference>
<comment type="caution">
    <text evidence="2">The sequence shown here is derived from an EMBL/GenBank/DDBJ whole genome shotgun (WGS) entry which is preliminary data.</text>
</comment>
<accession>A0A8K0N8I2</accession>
<gene>
    <name evidence="2" type="ORF">COCNU_10G007360</name>
</gene>
<organism evidence="2 3">
    <name type="scientific">Cocos nucifera</name>
    <name type="common">Coconut palm</name>
    <dbReference type="NCBI Taxonomy" id="13894"/>
    <lineage>
        <taxon>Eukaryota</taxon>
        <taxon>Viridiplantae</taxon>
        <taxon>Streptophyta</taxon>
        <taxon>Embryophyta</taxon>
        <taxon>Tracheophyta</taxon>
        <taxon>Spermatophyta</taxon>
        <taxon>Magnoliopsida</taxon>
        <taxon>Liliopsida</taxon>
        <taxon>Arecaceae</taxon>
        <taxon>Arecoideae</taxon>
        <taxon>Cocoseae</taxon>
        <taxon>Attaleinae</taxon>
        <taxon>Cocos</taxon>
    </lineage>
</organism>
<name>A0A8K0N8I2_COCNU</name>
<protein>
    <submittedName>
        <fullName evidence="2">Uncharacterized protein</fullName>
    </submittedName>
</protein>
<keyword evidence="3" id="KW-1185">Reference proteome</keyword>
<evidence type="ECO:0000313" key="3">
    <source>
        <dbReference type="Proteomes" id="UP000797356"/>
    </source>
</evidence>
<evidence type="ECO:0000256" key="1">
    <source>
        <dbReference type="SAM" id="MobiDB-lite"/>
    </source>
</evidence>
<feature type="region of interest" description="Disordered" evidence="1">
    <location>
        <begin position="12"/>
        <end position="34"/>
    </location>
</feature>
<evidence type="ECO:0000313" key="2">
    <source>
        <dbReference type="EMBL" id="KAG1362517.1"/>
    </source>
</evidence>
<proteinExistence type="predicted"/>
<sequence length="102" mass="11381">MTRAWPREIWRASTRAGASTRPGHIEDRPMSFSRRGPRVRVLSEKMSLGMGRRSCSKGSRWRWRRRGALAPAPDSRGGVVGVERSCPSSLIPTSSSFLWLAA</sequence>
<dbReference type="AlphaFoldDB" id="A0A8K0N8I2"/>
<dbReference type="EMBL" id="CM017881">
    <property type="protein sequence ID" value="KAG1362517.1"/>
    <property type="molecule type" value="Genomic_DNA"/>
</dbReference>
<reference evidence="2" key="2">
    <citation type="submission" date="2019-07" db="EMBL/GenBank/DDBJ databases">
        <authorList>
            <person name="Yang Y."/>
            <person name="Bocs S."/>
            <person name="Baudouin L."/>
        </authorList>
    </citation>
    <scope>NUCLEOTIDE SEQUENCE</scope>
    <source>
        <tissue evidence="2">Spear leaf of Hainan Tall coconut</tissue>
    </source>
</reference>
<dbReference type="Proteomes" id="UP000797356">
    <property type="component" value="Chromosome 10"/>
</dbReference>